<dbReference type="FunFam" id="2.60.40.10:FF:000495">
    <property type="entry name" value="Periplasmic beta-glucosidase"/>
    <property type="match status" value="1"/>
</dbReference>
<dbReference type="GO" id="GO:0009251">
    <property type="term" value="P:glucan catabolic process"/>
    <property type="evidence" value="ECO:0007669"/>
    <property type="project" value="TreeGrafter"/>
</dbReference>
<dbReference type="Gene3D" id="3.20.20.300">
    <property type="entry name" value="Glycoside hydrolase, family 3, N-terminal domain"/>
    <property type="match status" value="1"/>
</dbReference>
<feature type="region of interest" description="Disordered" evidence="5">
    <location>
        <begin position="1"/>
        <end position="51"/>
    </location>
</feature>
<dbReference type="Pfam" id="PF14310">
    <property type="entry name" value="Fn3-like"/>
    <property type="match status" value="1"/>
</dbReference>
<sequence>MSRSTPCSGTSRKRRPTWNPTSSPRSAAPSTSATERTFALPSPPPYRDVSLPVGDRVADLLGRMTLDEKAAQLTAPTAPAVDVHEPPSTGWGGVVAALASVEASPREIAAAVNELQRKHVEDTRLGIPVLVAEEALVGLKIHGATVFPDAIAQAATWDPELIERMGTAIGIQMARTGARQALSPLADTTRDPRWGRVEETYGEEPYLVGSMATAFVRGLQEADAETPLVATVKHFLGYSASAGGRNTESASIGPRELREVHSVPFEMVIRDGRARGIMPAYVDIDGVPVTGSREYLTDLLHGELGFHGLVMSDLGAVNQLYTKHGTAHGDAAASAQAVQAGVHLDLVPRLTTHHLIEAVESGLLPVEDLDRAVSTVLRTKFELGLFERPYVELDAVPETLDPAETRALSRTIAEQSVVLLRNEPVDGTPLLPLDPDTRTIAVIGPNADRLLGQLGNYSYPVLESMAKRFALAADPTARADEAAEFAGNTGPDQARLMVESVPVVTFLDGIRARARDATVRYERGCPIQDEDRSGIPAAVEAAKSADVAVVVVGDQGGINAFGTVGEGLDSATCELPGVQRELVEAVLATGTPTVVVLSHGRPYSLKWMADSVPAIVTSWFGGEEAGSATAAVLFGDVNPGGRLPISFLDFAGSAPLPYWRAAQTPPYIEGRAGATFPFGHGLSYTDFEYRDMEIKQPEVPTDGAVELSFTVVNVGERAGDEVVQVYGQDVTGRTVRPRRKLVAFRRLSLEAGEGARITATVPASLFALWDPREGWLVEPGKIKFFIGGSSAQVRLRTSVTLTGDVHRPGRERPLTSSVSAVPVDPDVETVTRSAASFRAAGPLSGDNTVLEWLEHPIGGELLRGLLQGADEETLAPAFGMPLTQMAMYSGGRFPAETVDRLVAEVHAGMPAPEGGPAR</sequence>
<dbReference type="Pfam" id="PF01915">
    <property type="entry name" value="Glyco_hydro_3_C"/>
    <property type="match status" value="1"/>
</dbReference>
<organism evidence="7 8">
    <name type="scientific">Amycolatopsis balhimycina DSM 5908</name>
    <dbReference type="NCBI Taxonomy" id="1081091"/>
    <lineage>
        <taxon>Bacteria</taxon>
        <taxon>Bacillati</taxon>
        <taxon>Actinomycetota</taxon>
        <taxon>Actinomycetes</taxon>
        <taxon>Pseudonocardiales</taxon>
        <taxon>Pseudonocardiaceae</taxon>
        <taxon>Amycolatopsis</taxon>
    </lineage>
</organism>
<dbReference type="SUPFAM" id="SSF51445">
    <property type="entry name" value="(Trans)glycosidases"/>
    <property type="match status" value="1"/>
</dbReference>
<comment type="function">
    <text evidence="3">Catalyzes the hydrolysis of a non-reducing terminal alpha-L-arabinopyranosidic linkage in ginsenoside Rb2 (alpha-L-arabinopyranosyl-(1-&gt;6)-alpha-D-glucopyranosyl) to release alpha-D-glucopyranosyl (Rd). It is not able to hydrolyze alpha-L-arabinofuranosyl-(1-&gt;6)-alpha-D-glucopyranosyl (Rc).</text>
</comment>
<dbReference type="InterPro" id="IPR051915">
    <property type="entry name" value="Cellulose_Degrad_GH3"/>
</dbReference>
<evidence type="ECO:0000256" key="5">
    <source>
        <dbReference type="SAM" id="MobiDB-lite"/>
    </source>
</evidence>
<evidence type="ECO:0000313" key="7">
    <source>
        <dbReference type="EMBL" id="RSM44245.1"/>
    </source>
</evidence>
<dbReference type="PANTHER" id="PTHR30620:SF123">
    <property type="entry name" value="BETA-XYLOSIDASE"/>
    <property type="match status" value="1"/>
</dbReference>
<dbReference type="PRINTS" id="PR00133">
    <property type="entry name" value="GLHYDRLASE3"/>
</dbReference>
<dbReference type="SMART" id="SM01217">
    <property type="entry name" value="Fn3_like"/>
    <property type="match status" value="1"/>
</dbReference>
<accession>A0A428WMF8</accession>
<evidence type="ECO:0000313" key="8">
    <source>
        <dbReference type="Proteomes" id="UP000286716"/>
    </source>
</evidence>
<evidence type="ECO:0000256" key="4">
    <source>
        <dbReference type="ARBA" id="ARBA00074219"/>
    </source>
</evidence>
<dbReference type="InterPro" id="IPR026891">
    <property type="entry name" value="Fn3-like"/>
</dbReference>
<dbReference type="InterPro" id="IPR001764">
    <property type="entry name" value="Glyco_hydro_3_N"/>
</dbReference>
<gene>
    <name evidence="7" type="ORF">DMA12_17050</name>
</gene>
<dbReference type="InterPro" id="IPR013783">
    <property type="entry name" value="Ig-like_fold"/>
</dbReference>
<dbReference type="InterPro" id="IPR036962">
    <property type="entry name" value="Glyco_hydro_3_N_sf"/>
</dbReference>
<evidence type="ECO:0000256" key="2">
    <source>
        <dbReference type="ARBA" id="ARBA00022801"/>
    </source>
</evidence>
<feature type="domain" description="Fibronectin type III-like" evidence="6">
    <location>
        <begin position="721"/>
        <end position="790"/>
    </location>
</feature>
<dbReference type="SUPFAM" id="SSF52279">
    <property type="entry name" value="Beta-D-glucan exohydrolase, C-terminal domain"/>
    <property type="match status" value="1"/>
</dbReference>
<keyword evidence="8" id="KW-1185">Reference proteome</keyword>
<dbReference type="Gene3D" id="2.60.40.10">
    <property type="entry name" value="Immunoglobulins"/>
    <property type="match status" value="1"/>
</dbReference>
<dbReference type="InterPro" id="IPR036881">
    <property type="entry name" value="Glyco_hydro_3_C_sf"/>
</dbReference>
<comment type="caution">
    <text evidence="7">The sequence shown here is derived from an EMBL/GenBank/DDBJ whole genome shotgun (WGS) entry which is preliminary data.</text>
</comment>
<dbReference type="Gene3D" id="3.40.50.1700">
    <property type="entry name" value="Glycoside hydrolase family 3 C-terminal domain"/>
    <property type="match status" value="1"/>
</dbReference>
<dbReference type="InterPro" id="IPR017853">
    <property type="entry name" value="GH"/>
</dbReference>
<dbReference type="GO" id="GO:0008422">
    <property type="term" value="F:beta-glucosidase activity"/>
    <property type="evidence" value="ECO:0007669"/>
    <property type="project" value="UniProtKB-ARBA"/>
</dbReference>
<feature type="compositionally biased region" description="Low complexity" evidence="5">
    <location>
        <begin position="20"/>
        <end position="34"/>
    </location>
</feature>
<comment type="similarity">
    <text evidence="1">Belongs to the glycosyl hydrolase 3 family.</text>
</comment>
<protein>
    <recommendedName>
        <fullName evidence="4">Exo-alpha-(1-&gt;6)-L-arabinopyranosidase</fullName>
    </recommendedName>
</protein>
<dbReference type="PANTHER" id="PTHR30620">
    <property type="entry name" value="PERIPLASMIC BETA-GLUCOSIDASE-RELATED"/>
    <property type="match status" value="1"/>
</dbReference>
<dbReference type="AlphaFoldDB" id="A0A428WMF8"/>
<dbReference type="Pfam" id="PF00933">
    <property type="entry name" value="Glyco_hydro_3"/>
    <property type="match status" value="1"/>
</dbReference>
<name>A0A428WMF8_AMYBA</name>
<dbReference type="OrthoDB" id="9803863at2"/>
<dbReference type="Proteomes" id="UP000286716">
    <property type="component" value="Unassembled WGS sequence"/>
</dbReference>
<dbReference type="EMBL" id="QHHU01000021">
    <property type="protein sequence ID" value="RSM44245.1"/>
    <property type="molecule type" value="Genomic_DNA"/>
</dbReference>
<feature type="compositionally biased region" description="Polar residues" evidence="5">
    <location>
        <begin position="1"/>
        <end position="10"/>
    </location>
</feature>
<evidence type="ECO:0000259" key="6">
    <source>
        <dbReference type="SMART" id="SM01217"/>
    </source>
</evidence>
<dbReference type="InterPro" id="IPR002772">
    <property type="entry name" value="Glyco_hydro_3_C"/>
</dbReference>
<proteinExistence type="inferred from homology"/>
<evidence type="ECO:0000256" key="3">
    <source>
        <dbReference type="ARBA" id="ARBA00058905"/>
    </source>
</evidence>
<keyword evidence="2" id="KW-0378">Hydrolase</keyword>
<reference evidence="7 8" key="1">
    <citation type="submission" date="2018-05" db="EMBL/GenBank/DDBJ databases">
        <title>Evolution of GPA BGCs.</title>
        <authorList>
            <person name="Waglechner N."/>
            <person name="Wright G.D."/>
        </authorList>
    </citation>
    <scope>NUCLEOTIDE SEQUENCE [LARGE SCALE GENOMIC DNA]</scope>
    <source>
        <strain evidence="7 8">DSM 5908</strain>
    </source>
</reference>
<evidence type="ECO:0000256" key="1">
    <source>
        <dbReference type="ARBA" id="ARBA00005336"/>
    </source>
</evidence>